<dbReference type="InterPro" id="IPR053144">
    <property type="entry name" value="Acetyltransferase_Butenolide"/>
</dbReference>
<keyword evidence="2" id="KW-0808">Transferase</keyword>
<dbReference type="PANTHER" id="PTHR43233:SF1">
    <property type="entry name" value="FAMILY N-ACETYLTRANSFERASE, PUTATIVE (AFU_ORTHOLOGUE AFUA_6G03350)-RELATED"/>
    <property type="match status" value="1"/>
</dbReference>
<dbReference type="Proteomes" id="UP001223712">
    <property type="component" value="Unassembled WGS sequence"/>
</dbReference>
<accession>A0ABT8CIP8</accession>
<evidence type="ECO:0000313" key="2">
    <source>
        <dbReference type="EMBL" id="MDN3701349.1"/>
    </source>
</evidence>
<dbReference type="Pfam" id="PF00583">
    <property type="entry name" value="Acetyltransf_1"/>
    <property type="match status" value="1"/>
</dbReference>
<evidence type="ECO:0000313" key="3">
    <source>
        <dbReference type="Proteomes" id="UP001223712"/>
    </source>
</evidence>
<dbReference type="EC" id="2.3.1.-" evidence="2"/>
<organism evidence="2 3">
    <name type="scientific">Vibrio artabrorum</name>
    <dbReference type="NCBI Taxonomy" id="446374"/>
    <lineage>
        <taxon>Bacteria</taxon>
        <taxon>Pseudomonadati</taxon>
        <taxon>Pseudomonadota</taxon>
        <taxon>Gammaproteobacteria</taxon>
        <taxon>Vibrionales</taxon>
        <taxon>Vibrionaceae</taxon>
        <taxon>Vibrio</taxon>
    </lineage>
</organism>
<dbReference type="CDD" id="cd04301">
    <property type="entry name" value="NAT_SF"/>
    <property type="match status" value="1"/>
</dbReference>
<dbReference type="Gene3D" id="3.40.630.30">
    <property type="match status" value="1"/>
</dbReference>
<dbReference type="GO" id="GO:0016746">
    <property type="term" value="F:acyltransferase activity"/>
    <property type="evidence" value="ECO:0007669"/>
    <property type="project" value="UniProtKB-KW"/>
</dbReference>
<dbReference type="InterPro" id="IPR016181">
    <property type="entry name" value="Acyl_CoA_acyltransferase"/>
</dbReference>
<name>A0ABT8CIP8_9VIBR</name>
<sequence>MINYRHNYPLDPQDVARVFDSSGIIRPSNNIPRIKRMLDGANLTFSAWDEDTLIGVCRALTDFSYCCYLSDLAVDAKYQGKGIGKHLISMVQEAIGEEVSLILLSAAGAINYYPHIGLSKADNAFILKRSR</sequence>
<dbReference type="EMBL" id="JAUFQY010000001">
    <property type="protein sequence ID" value="MDN3701349.1"/>
    <property type="molecule type" value="Genomic_DNA"/>
</dbReference>
<keyword evidence="3" id="KW-1185">Reference proteome</keyword>
<evidence type="ECO:0000259" key="1">
    <source>
        <dbReference type="PROSITE" id="PS51186"/>
    </source>
</evidence>
<keyword evidence="2" id="KW-0012">Acyltransferase</keyword>
<reference evidence="3" key="1">
    <citation type="journal article" date="2019" name="Int. J. Syst. Evol. Microbiol.">
        <title>The Global Catalogue of Microorganisms (GCM) 10K type strain sequencing project: providing services to taxonomists for standard genome sequencing and annotation.</title>
        <authorList>
            <consortium name="The Broad Institute Genomics Platform"/>
            <consortium name="The Broad Institute Genome Sequencing Center for Infectious Disease"/>
            <person name="Wu L."/>
            <person name="Ma J."/>
        </authorList>
    </citation>
    <scope>NUCLEOTIDE SEQUENCE [LARGE SCALE GENOMIC DNA]</scope>
    <source>
        <strain evidence="3">CECT 7226</strain>
    </source>
</reference>
<dbReference type="SUPFAM" id="SSF55729">
    <property type="entry name" value="Acyl-CoA N-acyltransferases (Nat)"/>
    <property type="match status" value="1"/>
</dbReference>
<comment type="caution">
    <text evidence="2">The sequence shown here is derived from an EMBL/GenBank/DDBJ whole genome shotgun (WGS) entry which is preliminary data.</text>
</comment>
<protein>
    <submittedName>
        <fullName evidence="2">GNAT family N-acetyltransferase</fullName>
        <ecNumber evidence="2">2.3.1.-</ecNumber>
    </submittedName>
</protein>
<feature type="domain" description="N-acetyltransferase" evidence="1">
    <location>
        <begin position="5"/>
        <end position="131"/>
    </location>
</feature>
<gene>
    <name evidence="2" type="ORF">QWY96_11430</name>
</gene>
<proteinExistence type="predicted"/>
<dbReference type="PANTHER" id="PTHR43233">
    <property type="entry name" value="FAMILY N-ACETYLTRANSFERASE, PUTATIVE (AFU_ORTHOLOGUE AFUA_6G03350)-RELATED"/>
    <property type="match status" value="1"/>
</dbReference>
<dbReference type="RefSeq" id="WP_261837713.1">
    <property type="nucleotide sequence ID" value="NZ_AP025458.1"/>
</dbReference>
<dbReference type="InterPro" id="IPR000182">
    <property type="entry name" value="GNAT_dom"/>
</dbReference>
<dbReference type="PROSITE" id="PS51186">
    <property type="entry name" value="GNAT"/>
    <property type="match status" value="1"/>
</dbReference>